<dbReference type="Gene3D" id="2.40.10.220">
    <property type="entry name" value="predicted glycosyltransferase like domains"/>
    <property type="match status" value="1"/>
</dbReference>
<dbReference type="GO" id="GO:0035438">
    <property type="term" value="F:cyclic-di-GMP binding"/>
    <property type="evidence" value="ECO:0007669"/>
    <property type="project" value="InterPro"/>
</dbReference>
<gene>
    <name evidence="2" type="ORF">METESE_11530</name>
</gene>
<keyword evidence="3" id="KW-1185">Reference proteome</keyword>
<feature type="domain" description="PilZ" evidence="1">
    <location>
        <begin position="7"/>
        <end position="118"/>
    </location>
</feature>
<dbReference type="AlphaFoldDB" id="A0AA48GV47"/>
<accession>A0AA48GV47</accession>
<reference evidence="2" key="1">
    <citation type="journal article" date="2023" name="Int. J. Syst. Evol. Microbiol.">
        <title>Mesoterricola silvestris gen. nov., sp. nov., Mesoterricola sediminis sp. nov., Geothrix oryzae sp. nov., Geothrix edaphica sp. nov., Geothrix rubra sp. nov., and Geothrix limicola sp. nov., six novel members of Acidobacteriota isolated from soils.</title>
        <authorList>
            <person name="Itoh H."/>
            <person name="Sugisawa Y."/>
            <person name="Mise K."/>
            <person name="Xu Z."/>
            <person name="Kuniyasu M."/>
            <person name="Ushijima N."/>
            <person name="Kawano K."/>
            <person name="Kobayashi E."/>
            <person name="Shiratori Y."/>
            <person name="Masuda Y."/>
            <person name="Senoo K."/>
        </authorList>
    </citation>
    <scope>NUCLEOTIDE SEQUENCE</scope>
    <source>
        <strain evidence="2">W786</strain>
    </source>
</reference>
<sequence>MDGGQNERRRYTRLSTSGKPYEVAFQIHDRLVTNARLANLSAGGCGLEVQMVDAWDMDAGSVLDNLCIMHPDLPCVPLQGTVVRVLGKVPGKTSGYVLAGLEFTLITPFIQELIQAHVETRCPL</sequence>
<evidence type="ECO:0000259" key="1">
    <source>
        <dbReference type="Pfam" id="PF07238"/>
    </source>
</evidence>
<organism evidence="2 3">
    <name type="scientific">Mesoterricola sediminis</name>
    <dbReference type="NCBI Taxonomy" id="2927980"/>
    <lineage>
        <taxon>Bacteria</taxon>
        <taxon>Pseudomonadati</taxon>
        <taxon>Acidobacteriota</taxon>
        <taxon>Holophagae</taxon>
        <taxon>Holophagales</taxon>
        <taxon>Holophagaceae</taxon>
        <taxon>Mesoterricola</taxon>
    </lineage>
</organism>
<protein>
    <recommendedName>
        <fullName evidence="1">PilZ domain-containing protein</fullName>
    </recommendedName>
</protein>
<proteinExistence type="predicted"/>
<evidence type="ECO:0000313" key="3">
    <source>
        <dbReference type="Proteomes" id="UP001228113"/>
    </source>
</evidence>
<dbReference type="InterPro" id="IPR009875">
    <property type="entry name" value="PilZ_domain"/>
</dbReference>
<dbReference type="Pfam" id="PF07238">
    <property type="entry name" value="PilZ"/>
    <property type="match status" value="1"/>
</dbReference>
<dbReference type="RefSeq" id="WP_243333317.1">
    <property type="nucleotide sequence ID" value="NZ_AP027081.1"/>
</dbReference>
<name>A0AA48GV47_9BACT</name>
<evidence type="ECO:0000313" key="2">
    <source>
        <dbReference type="EMBL" id="BDU76195.1"/>
    </source>
</evidence>
<dbReference type="KEGG" id="msea:METESE_11530"/>
<dbReference type="SUPFAM" id="SSF141371">
    <property type="entry name" value="PilZ domain-like"/>
    <property type="match status" value="1"/>
</dbReference>
<dbReference type="EMBL" id="AP027081">
    <property type="protein sequence ID" value="BDU76195.1"/>
    <property type="molecule type" value="Genomic_DNA"/>
</dbReference>
<dbReference type="Proteomes" id="UP001228113">
    <property type="component" value="Chromosome"/>
</dbReference>